<evidence type="ECO:0000313" key="2">
    <source>
        <dbReference type="EMBL" id="RJG14552.1"/>
    </source>
</evidence>
<name>A0A418XPW3_9BURK</name>
<feature type="region of interest" description="Disordered" evidence="1">
    <location>
        <begin position="1"/>
        <end position="20"/>
    </location>
</feature>
<evidence type="ECO:0000256" key="1">
    <source>
        <dbReference type="SAM" id="MobiDB-lite"/>
    </source>
</evidence>
<dbReference type="Pfam" id="PF14384">
    <property type="entry name" value="BrnA_antitoxin"/>
    <property type="match status" value="1"/>
</dbReference>
<dbReference type="AlphaFoldDB" id="A0A418XPW3"/>
<dbReference type="RefSeq" id="WP_119811986.1">
    <property type="nucleotide sequence ID" value="NZ_QYUP01000127.1"/>
</dbReference>
<protein>
    <recommendedName>
        <fullName evidence="4">BrnA antitoxin family protein</fullName>
    </recommendedName>
</protein>
<accession>A0A418XPW3</accession>
<sequence length="97" mass="11012">MNVKSPNSKEPWVDPDDAPELTDEFFEKGEWRVGEKIVSREEACAELGKRRGRPIGSGTKVSTTIRFDADVLEAFKATGAGWQTRMNDVLREWLKSR</sequence>
<dbReference type="EMBL" id="QYUP01000127">
    <property type="protein sequence ID" value="RJG14552.1"/>
    <property type="molecule type" value="Genomic_DNA"/>
</dbReference>
<keyword evidence="3" id="KW-1185">Reference proteome</keyword>
<proteinExistence type="predicted"/>
<evidence type="ECO:0000313" key="3">
    <source>
        <dbReference type="Proteomes" id="UP000284006"/>
    </source>
</evidence>
<dbReference type="OrthoDB" id="9796641at2"/>
<organism evidence="2 3">
    <name type="scientific">Massilia cavernae</name>
    <dbReference type="NCBI Taxonomy" id="2320864"/>
    <lineage>
        <taxon>Bacteria</taxon>
        <taxon>Pseudomonadati</taxon>
        <taxon>Pseudomonadota</taxon>
        <taxon>Betaproteobacteria</taxon>
        <taxon>Burkholderiales</taxon>
        <taxon>Oxalobacteraceae</taxon>
        <taxon>Telluria group</taxon>
        <taxon>Massilia</taxon>
    </lineage>
</organism>
<reference evidence="2 3" key="1">
    <citation type="submission" date="2018-09" db="EMBL/GenBank/DDBJ databases">
        <authorList>
            <person name="Zhu H."/>
        </authorList>
    </citation>
    <scope>NUCLEOTIDE SEQUENCE [LARGE SCALE GENOMIC DNA]</scope>
    <source>
        <strain evidence="2 3">K1S02-61</strain>
    </source>
</reference>
<gene>
    <name evidence="2" type="ORF">D3872_17395</name>
</gene>
<evidence type="ECO:0008006" key="4">
    <source>
        <dbReference type="Google" id="ProtNLM"/>
    </source>
</evidence>
<dbReference type="Proteomes" id="UP000284006">
    <property type="component" value="Unassembled WGS sequence"/>
</dbReference>
<comment type="caution">
    <text evidence="2">The sequence shown here is derived from an EMBL/GenBank/DDBJ whole genome shotgun (WGS) entry which is preliminary data.</text>
</comment>
<dbReference type="InterPro" id="IPR025528">
    <property type="entry name" value="BrnA_antitoxin"/>
</dbReference>